<dbReference type="InterPro" id="IPR031157">
    <property type="entry name" value="G_TR_CS"/>
</dbReference>
<dbReference type="GO" id="GO:0005739">
    <property type="term" value="C:mitochondrion"/>
    <property type="evidence" value="ECO:0007669"/>
    <property type="project" value="TreeGrafter"/>
</dbReference>
<dbReference type="Pfam" id="PF00009">
    <property type="entry name" value="GTP_EFTU"/>
    <property type="match status" value="1"/>
</dbReference>
<dbReference type="SUPFAM" id="SSF50447">
    <property type="entry name" value="Translation proteins"/>
    <property type="match status" value="1"/>
</dbReference>
<sequence length="816" mass="89994">MQSSSLFAAANRSRTLTRPSFSRIRPRQLWISSSSSFLNNPNEESRRFPTNLLLLPRGSLESDNENRRRWFSSDSSTGHGRIPVLDSSNHVAVSILQEDAHEIIQQIPLADCRNFTLIGHIDHGKSSLSSRILELTGNLGPEAQGVALEAVKRDQGLEQLDNASTSTASPGIQDGKQSSTMKQKEQYELLDTLSVEQQRGITVKASAATMLYRHPSAVGPRGVLLLNMIDTPGHVDFGSEVARSLSFVQGAVLLLDASQGIQAQTWTVHDKAKSMEHNKPELILALTKVDMDAARPVHVALAVSEWLDWEDPDNIIPTSARMRIGIAEVLDRICRTVPPPPVLSDDSSEEDYKGPVVKDDGNMILRAQVVDSWYDDRGVNCLVQIVSGNMSEGDRIVIAKNDDVDTESSSSSRQQGNNQQSFSVQEIGMVLPHAKRTGVLRRGQMGYVRFGLRDPRQAQPGTILILQKHIGMEMALPALTSAHNVTKSVLYASVHPSESDGFDELCSAVDRLALNDVGLEVSRTSALAGGSEKGGPFLGPGLRVGFQGILHMEVFRQRLQDEWDIDAIVTPPKVPYRITYKEGTRKDSNQQEHTVIVEDLADWPTQGVRFKIEEPMVTVRIMAPVDCAGSVMELISRRRGVELQTKPVDEEIWIFTAQMPWAEVVVDFHDQLKNVTAGFGSLDTTEGEPPFREADVHKVEIMLNGDEVEPMAFVCHKNDAQGQARVVCKKLQQVLPRQQFVTVIQAKASGKIIASERIKAYRKDVLIKSGKVVGGGDQTRKKKLLEKQKKGKKRQQAEGKVALSQAAFNSVISRSS</sequence>
<evidence type="ECO:0000256" key="5">
    <source>
        <dbReference type="ARBA" id="ARBA00022801"/>
    </source>
</evidence>
<evidence type="ECO:0000256" key="6">
    <source>
        <dbReference type="ARBA" id="ARBA00023128"/>
    </source>
</evidence>
<keyword evidence="10" id="KW-0648">Protein biosynthesis</keyword>
<evidence type="ECO:0000256" key="3">
    <source>
        <dbReference type="ARBA" id="ARBA00022741"/>
    </source>
</evidence>
<dbReference type="Pfam" id="PF00679">
    <property type="entry name" value="EFG_C"/>
    <property type="match status" value="1"/>
</dbReference>
<dbReference type="InterPro" id="IPR027417">
    <property type="entry name" value="P-loop_NTPase"/>
</dbReference>
<feature type="compositionally biased region" description="Basic residues" evidence="8">
    <location>
        <begin position="780"/>
        <end position="794"/>
    </location>
</feature>
<evidence type="ECO:0000313" key="10">
    <source>
        <dbReference type="EMBL" id="CAB9509016.1"/>
    </source>
</evidence>
<keyword evidence="7" id="KW-0342">GTP-binding</keyword>
<dbReference type="PROSITE" id="PS51722">
    <property type="entry name" value="G_TR_2"/>
    <property type="match status" value="1"/>
</dbReference>
<keyword evidence="3" id="KW-0547">Nucleotide-binding</keyword>
<evidence type="ECO:0000313" key="11">
    <source>
        <dbReference type="Proteomes" id="UP001153069"/>
    </source>
</evidence>
<dbReference type="SUPFAM" id="SSF54980">
    <property type="entry name" value="EF-G C-terminal domain-like"/>
    <property type="match status" value="2"/>
</dbReference>
<evidence type="ECO:0000256" key="1">
    <source>
        <dbReference type="ARBA" id="ARBA00004229"/>
    </source>
</evidence>
<dbReference type="Pfam" id="PF06421">
    <property type="entry name" value="LepA_C"/>
    <property type="match status" value="1"/>
</dbReference>
<accession>A0A9N8DUP0</accession>
<feature type="region of interest" description="Disordered" evidence="8">
    <location>
        <begin position="403"/>
        <end position="424"/>
    </location>
</feature>
<evidence type="ECO:0000256" key="7">
    <source>
        <dbReference type="ARBA" id="ARBA00023134"/>
    </source>
</evidence>
<keyword evidence="6" id="KW-0496">Mitochondrion</keyword>
<dbReference type="Gene3D" id="3.40.50.300">
    <property type="entry name" value="P-loop containing nucleotide triphosphate hydrolases"/>
    <property type="match status" value="1"/>
</dbReference>
<gene>
    <name evidence="10" type="ORF">SEMRO_371_G128610.1</name>
</gene>
<dbReference type="GO" id="GO:0005525">
    <property type="term" value="F:GTP binding"/>
    <property type="evidence" value="ECO:0007669"/>
    <property type="project" value="UniProtKB-KW"/>
</dbReference>
<evidence type="ECO:0000256" key="2">
    <source>
        <dbReference type="ARBA" id="ARBA00005454"/>
    </source>
</evidence>
<evidence type="ECO:0000256" key="4">
    <source>
        <dbReference type="ARBA" id="ARBA00022792"/>
    </source>
</evidence>
<keyword evidence="5" id="KW-0378">Hydrolase</keyword>
<dbReference type="InterPro" id="IPR009000">
    <property type="entry name" value="Transl_B-barrel_sf"/>
</dbReference>
<dbReference type="PANTHER" id="PTHR43512">
    <property type="entry name" value="TRANSLATION FACTOR GUF1-RELATED"/>
    <property type="match status" value="1"/>
</dbReference>
<dbReference type="InterPro" id="IPR013842">
    <property type="entry name" value="LepA_CTD"/>
</dbReference>
<dbReference type="OrthoDB" id="1074at2759"/>
<dbReference type="InterPro" id="IPR035647">
    <property type="entry name" value="EFG_III/V"/>
</dbReference>
<reference evidence="10" key="1">
    <citation type="submission" date="2020-06" db="EMBL/GenBank/DDBJ databases">
        <authorList>
            <consortium name="Plant Systems Biology data submission"/>
        </authorList>
    </citation>
    <scope>NUCLEOTIDE SEQUENCE</scope>
    <source>
        <strain evidence="10">D6</strain>
    </source>
</reference>
<dbReference type="InterPro" id="IPR006297">
    <property type="entry name" value="EF-4"/>
</dbReference>
<organism evidence="10 11">
    <name type="scientific">Seminavis robusta</name>
    <dbReference type="NCBI Taxonomy" id="568900"/>
    <lineage>
        <taxon>Eukaryota</taxon>
        <taxon>Sar</taxon>
        <taxon>Stramenopiles</taxon>
        <taxon>Ochrophyta</taxon>
        <taxon>Bacillariophyta</taxon>
        <taxon>Bacillariophyceae</taxon>
        <taxon>Bacillariophycidae</taxon>
        <taxon>Naviculales</taxon>
        <taxon>Naviculaceae</taxon>
        <taxon>Seminavis</taxon>
    </lineage>
</organism>
<dbReference type="Gene3D" id="3.30.70.870">
    <property type="entry name" value="Elongation Factor G (Translational Gtpase), domain 3"/>
    <property type="match status" value="1"/>
</dbReference>
<comment type="subcellular location">
    <subcellularLocation>
        <location evidence="1">Plastid</location>
        <location evidence="1">Chloroplast</location>
    </subcellularLocation>
</comment>
<comment type="similarity">
    <text evidence="2">Belongs to the TRAFAC class translation factor GTPase superfamily. Classic translation factor GTPase family. LepA subfamily.</text>
</comment>
<feature type="region of interest" description="Disordered" evidence="8">
    <location>
        <begin position="774"/>
        <end position="800"/>
    </location>
</feature>
<dbReference type="GO" id="GO:0003924">
    <property type="term" value="F:GTPase activity"/>
    <property type="evidence" value="ECO:0007669"/>
    <property type="project" value="InterPro"/>
</dbReference>
<dbReference type="Gene3D" id="2.40.30.10">
    <property type="entry name" value="Translation factors"/>
    <property type="match status" value="1"/>
</dbReference>
<feature type="domain" description="Tr-type G" evidence="9">
    <location>
        <begin position="110"/>
        <end position="342"/>
    </location>
</feature>
<dbReference type="GO" id="GO:0003746">
    <property type="term" value="F:translation elongation factor activity"/>
    <property type="evidence" value="ECO:0007669"/>
    <property type="project" value="UniProtKB-KW"/>
</dbReference>
<dbReference type="FunFam" id="3.30.70.2570:FF:000001">
    <property type="entry name" value="Translation factor GUF1, mitochondrial"/>
    <property type="match status" value="1"/>
</dbReference>
<dbReference type="GO" id="GO:0045727">
    <property type="term" value="P:positive regulation of translation"/>
    <property type="evidence" value="ECO:0007669"/>
    <property type="project" value="TreeGrafter"/>
</dbReference>
<dbReference type="PRINTS" id="PR00315">
    <property type="entry name" value="ELONGATNFCT"/>
</dbReference>
<dbReference type="Gene3D" id="3.30.70.240">
    <property type="match status" value="1"/>
</dbReference>
<dbReference type="GO" id="GO:0097177">
    <property type="term" value="F:mitochondrial ribosome binding"/>
    <property type="evidence" value="ECO:0007669"/>
    <property type="project" value="TreeGrafter"/>
</dbReference>
<keyword evidence="11" id="KW-1185">Reference proteome</keyword>
<dbReference type="SUPFAM" id="SSF52540">
    <property type="entry name" value="P-loop containing nucleoside triphosphate hydrolases"/>
    <property type="match status" value="1"/>
</dbReference>
<keyword evidence="10" id="KW-0251">Elongation factor</keyword>
<feature type="compositionally biased region" description="Low complexity" evidence="8">
    <location>
        <begin position="408"/>
        <end position="423"/>
    </location>
</feature>
<dbReference type="InterPro" id="IPR038363">
    <property type="entry name" value="LepA_C_sf"/>
</dbReference>
<dbReference type="EMBL" id="CAICTM010000370">
    <property type="protein sequence ID" value="CAB9509016.1"/>
    <property type="molecule type" value="Genomic_DNA"/>
</dbReference>
<keyword evidence="4" id="KW-0472">Membrane</keyword>
<feature type="region of interest" description="Disordered" evidence="8">
    <location>
        <begin position="161"/>
        <end position="180"/>
    </location>
</feature>
<name>A0A9N8DUP0_9STRA</name>
<keyword evidence="4" id="KW-0999">Mitochondrion inner membrane</keyword>
<dbReference type="Gene3D" id="3.30.70.2570">
    <property type="entry name" value="Elongation factor 4, C-terminal domain"/>
    <property type="match status" value="1"/>
</dbReference>
<dbReference type="PROSITE" id="PS00301">
    <property type="entry name" value="G_TR_1"/>
    <property type="match status" value="1"/>
</dbReference>
<comment type="caution">
    <text evidence="10">The sequence shown here is derived from an EMBL/GenBank/DDBJ whole genome shotgun (WGS) entry which is preliminary data.</text>
</comment>
<dbReference type="InterPro" id="IPR000795">
    <property type="entry name" value="T_Tr_GTP-bd_dom"/>
</dbReference>
<dbReference type="GO" id="GO:0009507">
    <property type="term" value="C:chloroplast"/>
    <property type="evidence" value="ECO:0007669"/>
    <property type="project" value="UniProtKB-SubCell"/>
</dbReference>
<evidence type="ECO:0000259" key="9">
    <source>
        <dbReference type="PROSITE" id="PS51722"/>
    </source>
</evidence>
<dbReference type="InterPro" id="IPR000640">
    <property type="entry name" value="EFG_V-like"/>
</dbReference>
<evidence type="ECO:0000256" key="8">
    <source>
        <dbReference type="SAM" id="MobiDB-lite"/>
    </source>
</evidence>
<proteinExistence type="inferred from homology"/>
<dbReference type="PANTHER" id="PTHR43512:SF7">
    <property type="entry name" value="TRANSLATION FACTOR GUF1, MITOCHONDRIAL"/>
    <property type="match status" value="1"/>
</dbReference>
<dbReference type="AlphaFoldDB" id="A0A9N8DUP0"/>
<protein>
    <submittedName>
        <fullName evidence="10">Elongation factor 4</fullName>
    </submittedName>
</protein>
<dbReference type="Proteomes" id="UP001153069">
    <property type="component" value="Unassembled WGS sequence"/>
</dbReference>